<keyword evidence="1" id="KW-1133">Transmembrane helix</keyword>
<dbReference type="RefSeq" id="WP_305472852.1">
    <property type="nucleotide sequence ID" value="NZ_JAUYVT010000018.1"/>
</dbReference>
<accession>A0ABT9FHF6</accession>
<evidence type="ECO:0000313" key="3">
    <source>
        <dbReference type="Proteomes" id="UP001177212"/>
    </source>
</evidence>
<evidence type="ECO:0000313" key="2">
    <source>
        <dbReference type="EMBL" id="MDP2566186.1"/>
    </source>
</evidence>
<name>A0ABT9FHF6_9GAMM</name>
<comment type="caution">
    <text evidence="2">The sequence shown here is derived from an EMBL/GenBank/DDBJ whole genome shotgun (WGS) entry which is preliminary data.</text>
</comment>
<feature type="transmembrane region" description="Helical" evidence="1">
    <location>
        <begin position="115"/>
        <end position="140"/>
    </location>
</feature>
<reference evidence="2" key="1">
    <citation type="submission" date="2023-07" db="EMBL/GenBank/DDBJ databases">
        <title>Genome content predicts the carbon catabolic preferences of heterotrophic bacteria.</title>
        <authorList>
            <person name="Gralka M."/>
        </authorList>
    </citation>
    <scope>NUCLEOTIDE SEQUENCE</scope>
    <source>
        <strain evidence="2">4G09</strain>
    </source>
</reference>
<feature type="transmembrane region" description="Helical" evidence="1">
    <location>
        <begin position="75"/>
        <end position="103"/>
    </location>
</feature>
<gene>
    <name evidence="2" type="ORF">Q8W34_16180</name>
</gene>
<dbReference type="EMBL" id="JAUYVT010000018">
    <property type="protein sequence ID" value="MDP2566186.1"/>
    <property type="molecule type" value="Genomic_DNA"/>
</dbReference>
<proteinExistence type="predicted"/>
<protein>
    <submittedName>
        <fullName evidence="2">Uncharacterized protein</fullName>
    </submittedName>
</protein>
<keyword evidence="3" id="KW-1185">Reference proteome</keyword>
<evidence type="ECO:0000256" key="1">
    <source>
        <dbReference type="SAM" id="Phobius"/>
    </source>
</evidence>
<sequence>MSISYKFAKLNAIVIENSQNFKNYFSKKRFNKFTGLMGLQIVKILVLKDEERRLKDSNSIDNEGRYLGFHNAGDWTLGLTLGPIFLGVCGSIVVAFILLICLYTQFTATPEPLPVWFIVFVICWNLFFLNFGPILARYILPKREVYFDRQNQTVSFSWSVNNAEKNEHGHSTFPFTDIEAFYSKANHSQGHGVTHAMYIAHKDYENHRGAFSEILVKDNPQNPNYCKYTWERIVRFMDVTKPLVDSPEIEPFRHLDPITHDFDKQNNRPEKYWRLMNYKQMKQIEEELDDDIYRFNFDGAITNPKRWANKEITKPWEKWPIDESLNQPDDTPYWKRLMKTLVMQIIAGV</sequence>
<dbReference type="Proteomes" id="UP001177212">
    <property type="component" value="Unassembled WGS sequence"/>
</dbReference>
<organism evidence="2 3">
    <name type="scientific">Pseudoalteromonas marina</name>
    <dbReference type="NCBI Taxonomy" id="267375"/>
    <lineage>
        <taxon>Bacteria</taxon>
        <taxon>Pseudomonadati</taxon>
        <taxon>Pseudomonadota</taxon>
        <taxon>Gammaproteobacteria</taxon>
        <taxon>Alteromonadales</taxon>
        <taxon>Pseudoalteromonadaceae</taxon>
        <taxon>Pseudoalteromonas</taxon>
    </lineage>
</organism>
<keyword evidence="1" id="KW-0472">Membrane</keyword>
<keyword evidence="1" id="KW-0812">Transmembrane</keyword>